<dbReference type="Pfam" id="PF13620">
    <property type="entry name" value="CarboxypepD_reg"/>
    <property type="match status" value="1"/>
</dbReference>
<dbReference type="SUPFAM" id="SSF49464">
    <property type="entry name" value="Carboxypeptidase regulatory domain-like"/>
    <property type="match status" value="1"/>
</dbReference>
<feature type="domain" description="NOMO fifth transthyretin-like" evidence="13">
    <location>
        <begin position="407"/>
        <end position="490"/>
    </location>
</feature>
<dbReference type="InterPro" id="IPR055074">
    <property type="entry name" value="NOMO1-3_2nd"/>
</dbReference>
<dbReference type="Gene3D" id="2.60.40.1120">
    <property type="entry name" value="Carboxypeptidase-like, regulatory domain"/>
    <property type="match status" value="1"/>
</dbReference>
<dbReference type="OrthoDB" id="10263633at2759"/>
<dbReference type="InterPro" id="IPR051417">
    <property type="entry name" value="SDr/BOS_complex"/>
</dbReference>
<feature type="compositionally biased region" description="Low complexity" evidence="7">
    <location>
        <begin position="1169"/>
        <end position="1180"/>
    </location>
</feature>
<sequence>MGFNVWVVAVFALVVLAGRSSAEIVGCGGFVEASHALVSARGAAAAKLDYSFISVELVSDLGVVKEKTECSPNGYYFIPVYDKGSYMLRVAGPDGWTFDPPSTHVDVGEACGTEEYVNFKVTGFSLTGSVKSGAGGKSCPQSGNAGPEGVKLTLKRPDGSTTSAVSDANGRYSFGNLSSGVYTVSASHSSWKLDGAPREVTIDWGNVAVAKDFTVTGYDLTGSVVADGNPILGVQVFLYSDDFQALPDAPPPSSTGPSGHGKPLAVATSKEDGTFGFSGLPCASYKLVPFYRGEQTVFDVSPAEVEVTVGHGGAVIEEPFWVTGFSVSGRVLNDKGEGIASVKIVINGADGGVTSADGRYSIDKVSSSTKYTIEASKPHHRFPSLSSLTILPSMATLPDVIADAYDLCGVVISPDHSSSRQVALTHGPAGVGPKTAPVDTSSGKYCFSVPAGEYVVSPVVSSQEKAAGVLFTPASKEVKLSSGPLLNVDFTPTKVTVSGSVICLSPPCGESVTVTLSPIGTHAPAQTEHLQPNDPEGKFSFSEITPGNYKVSAKTQNSWCWVNNGEAEFEVGAEDVTGLELTQAGFSMKVESSHAVNGTIELFGGSASDAIHAPIKTGAQEFCLPKPGVYSLSFERACVYFGKKAFEFDTAAPAPINLRLTHFLTRGSISIDSKTVPDADALAEEIYVSSAPAGSAGTAAEKIPVLLARKATGDDVTVVYEYAKWAAPGEALVLTPAHSNLLFYPRSRTTKVPSTDTTECPAKVPAFEGRPGLKVEGSINPPEEGVKVEVKFVSPSKTAGGEAGAVAVTAFTDKRGKYSVGPLYDDAEYEAVASKPGFQFRQFTPGDKWSFEGLKLGKIVVEIGPGSGAEQPLPSVLLSLSGDQRYQKNAATGEGGSLTFEELFPGTFYLKPLLKEYRFEPANAVIEVGSGQSKTVRFVAHRTAFSVLGTVRLLGGHVAEGVTVVAVSDGSYEEAVTDASGQYRLRGLAPNTEYTVRIKTDVSSRVERAAPGETAVSVTSADKDGVDFLVFERPGKCTITGVAEGDEEYRPQVTVEVVSASSSSVARAVQLPFSRFFEVGGLAPGKYVVKLAFGLSDRTHSFEAESVEVDLGEGCKPTHVGTLHFSAAESHEKHDAPVTPLVPILGFAVAIYLFFKYTNVQSFTGGGSAPSSSPGSFTSGMVTRAKAKEPVDASPVAARKPVVRRRTSTY</sequence>
<feature type="domain" description="NOMO eighth prealbumin-like" evidence="14">
    <location>
        <begin position="665"/>
        <end position="770"/>
    </location>
</feature>
<evidence type="ECO:0000256" key="2">
    <source>
        <dbReference type="ARBA" id="ARBA00022692"/>
    </source>
</evidence>
<evidence type="ECO:0000256" key="5">
    <source>
        <dbReference type="ARBA" id="ARBA00022989"/>
    </source>
</evidence>
<evidence type="ECO:0000256" key="3">
    <source>
        <dbReference type="ARBA" id="ARBA00022729"/>
    </source>
</evidence>
<dbReference type="InterPro" id="IPR013784">
    <property type="entry name" value="Carb-bd-like_fold"/>
</dbReference>
<dbReference type="Gene3D" id="2.60.40.10">
    <property type="entry name" value="Immunoglobulins"/>
    <property type="match status" value="2"/>
</dbReference>
<feature type="region of interest" description="Disordered" evidence="7">
    <location>
        <begin position="1165"/>
        <end position="1210"/>
    </location>
</feature>
<dbReference type="AlphaFoldDB" id="A0A1Y1HZP8"/>
<dbReference type="Pfam" id="PF23194">
    <property type="entry name" value="NOMO_5th"/>
    <property type="match status" value="1"/>
</dbReference>
<feature type="chain" id="PRO_5012869610" evidence="8">
    <location>
        <begin position="23"/>
        <end position="1210"/>
    </location>
</feature>
<dbReference type="InterPro" id="IPR008969">
    <property type="entry name" value="CarboxyPept-like_regulatory"/>
</dbReference>
<keyword evidence="4" id="KW-0256">Endoplasmic reticulum</keyword>
<evidence type="ECO:0000313" key="17">
    <source>
        <dbReference type="Proteomes" id="UP000054558"/>
    </source>
</evidence>
<dbReference type="InterPro" id="IPR056319">
    <property type="entry name" value="NOMO_7th"/>
</dbReference>
<evidence type="ECO:0000256" key="1">
    <source>
        <dbReference type="ARBA" id="ARBA00004115"/>
    </source>
</evidence>
<name>A0A1Y1HZP8_KLENI</name>
<gene>
    <name evidence="16" type="ORF">KFL_001780160</name>
</gene>
<dbReference type="InterPro" id="IPR056187">
    <property type="entry name" value="NOMO_8th"/>
</dbReference>
<feature type="domain" description="NOMO-like N-terminal beta-sandwich" evidence="9">
    <location>
        <begin position="45"/>
        <end position="119"/>
    </location>
</feature>
<keyword evidence="2" id="KW-0812">Transmembrane</keyword>
<feature type="compositionally biased region" description="Basic residues" evidence="7">
    <location>
        <begin position="1201"/>
        <end position="1210"/>
    </location>
</feature>
<evidence type="ECO:0000256" key="7">
    <source>
        <dbReference type="SAM" id="MobiDB-lite"/>
    </source>
</evidence>
<keyword evidence="5" id="KW-1133">Transmembrane helix</keyword>
<dbReference type="InterPro" id="IPR055075">
    <property type="entry name" value="NOMO-like_N"/>
</dbReference>
<dbReference type="Proteomes" id="UP000054558">
    <property type="component" value="Unassembled WGS sequence"/>
</dbReference>
<feature type="domain" description="NOMO second beta-sandwich" evidence="11">
    <location>
        <begin position="122"/>
        <end position="215"/>
    </location>
</feature>
<dbReference type="PANTHER" id="PTHR23303">
    <property type="entry name" value="CARBOXYPEPTIDASE REGULATORY REGION-CONTAINING"/>
    <property type="match status" value="1"/>
</dbReference>
<dbReference type="Pfam" id="PF23141">
    <property type="entry name" value="Ig_NOMO"/>
    <property type="match status" value="1"/>
</dbReference>
<evidence type="ECO:0000256" key="8">
    <source>
        <dbReference type="SAM" id="SignalP"/>
    </source>
</evidence>
<dbReference type="InterPro" id="IPR056190">
    <property type="entry name" value="NOMO_5th"/>
</dbReference>
<dbReference type="OMA" id="FVFKGFG"/>
<evidence type="ECO:0000259" key="9">
    <source>
        <dbReference type="Pfam" id="PF22898"/>
    </source>
</evidence>
<dbReference type="STRING" id="105231.A0A1Y1HZP8"/>
<evidence type="ECO:0000259" key="13">
    <source>
        <dbReference type="Pfam" id="PF23194"/>
    </source>
</evidence>
<protein>
    <submittedName>
        <fullName evidence="16">Nodal modulator like protein</fullName>
    </submittedName>
</protein>
<feature type="domain" description="NOMO seventh transthyretin-like" evidence="12">
    <location>
        <begin position="588"/>
        <end position="659"/>
    </location>
</feature>
<organism evidence="16 17">
    <name type="scientific">Klebsormidium nitens</name>
    <name type="common">Green alga</name>
    <name type="synonym">Ulothrix nitens</name>
    <dbReference type="NCBI Taxonomy" id="105231"/>
    <lineage>
        <taxon>Eukaryota</taxon>
        <taxon>Viridiplantae</taxon>
        <taxon>Streptophyta</taxon>
        <taxon>Klebsormidiophyceae</taxon>
        <taxon>Klebsormidiales</taxon>
        <taxon>Klebsormidiaceae</taxon>
        <taxon>Klebsormidium</taxon>
    </lineage>
</organism>
<reference evidence="16 17" key="1">
    <citation type="journal article" date="2014" name="Nat. Commun.">
        <title>Klebsormidium flaccidum genome reveals primary factors for plant terrestrial adaptation.</title>
        <authorList>
            <person name="Hori K."/>
            <person name="Maruyama F."/>
            <person name="Fujisawa T."/>
            <person name="Togashi T."/>
            <person name="Yamamoto N."/>
            <person name="Seo M."/>
            <person name="Sato S."/>
            <person name="Yamada T."/>
            <person name="Mori H."/>
            <person name="Tajima N."/>
            <person name="Moriyama T."/>
            <person name="Ikeuchi M."/>
            <person name="Watanabe M."/>
            <person name="Wada H."/>
            <person name="Kobayashi K."/>
            <person name="Saito M."/>
            <person name="Masuda T."/>
            <person name="Sasaki-Sekimoto Y."/>
            <person name="Mashiguchi K."/>
            <person name="Awai K."/>
            <person name="Shimojima M."/>
            <person name="Masuda S."/>
            <person name="Iwai M."/>
            <person name="Nobusawa T."/>
            <person name="Narise T."/>
            <person name="Kondo S."/>
            <person name="Saito H."/>
            <person name="Sato R."/>
            <person name="Murakawa M."/>
            <person name="Ihara Y."/>
            <person name="Oshima-Yamada Y."/>
            <person name="Ohtaka K."/>
            <person name="Satoh M."/>
            <person name="Sonobe K."/>
            <person name="Ishii M."/>
            <person name="Ohtani R."/>
            <person name="Kanamori-Sato M."/>
            <person name="Honoki R."/>
            <person name="Miyazaki D."/>
            <person name="Mochizuki H."/>
            <person name="Umetsu J."/>
            <person name="Higashi K."/>
            <person name="Shibata D."/>
            <person name="Kamiya Y."/>
            <person name="Sato N."/>
            <person name="Nakamura Y."/>
            <person name="Tabata S."/>
            <person name="Ida S."/>
            <person name="Kurokawa K."/>
            <person name="Ohta H."/>
        </authorList>
    </citation>
    <scope>NUCLEOTIDE SEQUENCE [LARGE SCALE GENOMIC DNA]</scope>
    <source>
        <strain evidence="16 17">NIES-2285</strain>
    </source>
</reference>
<dbReference type="Pfam" id="PF22902">
    <property type="entry name" value="NOMO1-like_9th"/>
    <property type="match status" value="1"/>
</dbReference>
<dbReference type="Pfam" id="PF23660">
    <property type="entry name" value="NOMO_8th"/>
    <property type="match status" value="1"/>
</dbReference>
<evidence type="ECO:0000259" key="10">
    <source>
        <dbReference type="Pfam" id="PF22902"/>
    </source>
</evidence>
<feature type="domain" description="DUF7152" evidence="15">
    <location>
        <begin position="1037"/>
        <end position="1132"/>
    </location>
</feature>
<dbReference type="InterPro" id="IPR055073">
    <property type="entry name" value="NOMO1-like_9th"/>
</dbReference>
<dbReference type="PANTHER" id="PTHR23303:SF14">
    <property type="entry name" value="BOS COMPLEX SUBUNIT NOMO1-RELATED"/>
    <property type="match status" value="1"/>
</dbReference>
<evidence type="ECO:0000259" key="14">
    <source>
        <dbReference type="Pfam" id="PF23660"/>
    </source>
</evidence>
<dbReference type="GO" id="GO:0030246">
    <property type="term" value="F:carbohydrate binding"/>
    <property type="evidence" value="ECO:0007669"/>
    <property type="project" value="InterPro"/>
</dbReference>
<evidence type="ECO:0000256" key="4">
    <source>
        <dbReference type="ARBA" id="ARBA00022824"/>
    </source>
</evidence>
<dbReference type="InterPro" id="IPR013783">
    <property type="entry name" value="Ig-like_fold"/>
</dbReference>
<dbReference type="Pfam" id="PF23662">
    <property type="entry name" value="DUF7152"/>
    <property type="match status" value="1"/>
</dbReference>
<evidence type="ECO:0000313" key="16">
    <source>
        <dbReference type="EMBL" id="GAQ84160.1"/>
    </source>
</evidence>
<dbReference type="SUPFAM" id="SSF49478">
    <property type="entry name" value="Cna protein B-type domain"/>
    <property type="match status" value="2"/>
</dbReference>
<dbReference type="Pfam" id="PF22904">
    <property type="entry name" value="NOMO1-like_2nd"/>
    <property type="match status" value="1"/>
</dbReference>
<accession>A0A1Y1HZP8</accession>
<keyword evidence="17" id="KW-1185">Reference proteome</keyword>
<dbReference type="InterPro" id="IPR055576">
    <property type="entry name" value="DUF7152"/>
</dbReference>
<dbReference type="GO" id="GO:0005789">
    <property type="term" value="C:endoplasmic reticulum membrane"/>
    <property type="evidence" value="ECO:0000318"/>
    <property type="project" value="GO_Central"/>
</dbReference>
<keyword evidence="3 8" id="KW-0732">Signal</keyword>
<proteinExistence type="predicted"/>
<dbReference type="SUPFAM" id="SSF49452">
    <property type="entry name" value="Starch-binding domain-like"/>
    <property type="match status" value="1"/>
</dbReference>
<dbReference type="Pfam" id="PF22898">
    <property type="entry name" value="NOMO1-like_1st"/>
    <property type="match status" value="1"/>
</dbReference>
<comment type="subcellular location">
    <subcellularLocation>
        <location evidence="1">Endoplasmic reticulum membrane</location>
        <topology evidence="1">Single-pass type I membrane protein</topology>
    </subcellularLocation>
</comment>
<evidence type="ECO:0000256" key="6">
    <source>
        <dbReference type="ARBA" id="ARBA00023136"/>
    </source>
</evidence>
<dbReference type="EMBL" id="DF237127">
    <property type="protein sequence ID" value="GAQ84160.1"/>
    <property type="molecule type" value="Genomic_DNA"/>
</dbReference>
<keyword evidence="6" id="KW-0472">Membrane</keyword>
<feature type="signal peptide" evidence="8">
    <location>
        <begin position="1"/>
        <end position="22"/>
    </location>
</feature>
<evidence type="ECO:0000259" key="15">
    <source>
        <dbReference type="Pfam" id="PF23662"/>
    </source>
</evidence>
<evidence type="ECO:0000259" key="12">
    <source>
        <dbReference type="Pfam" id="PF23141"/>
    </source>
</evidence>
<feature type="domain" description="NOMO-like ninth beta-sandwich" evidence="10">
    <location>
        <begin position="772"/>
        <end position="843"/>
    </location>
</feature>
<evidence type="ECO:0000259" key="11">
    <source>
        <dbReference type="Pfam" id="PF22904"/>
    </source>
</evidence>